<name>A0A927IKB6_9BURK</name>
<evidence type="ECO:0000313" key="3">
    <source>
        <dbReference type="Proteomes" id="UP000647424"/>
    </source>
</evidence>
<reference evidence="2" key="1">
    <citation type="submission" date="2020-09" db="EMBL/GenBank/DDBJ databases">
        <title>Genome seq and assembly of Limnohabitants sp.</title>
        <authorList>
            <person name="Chhetri G."/>
        </authorList>
    </citation>
    <scope>NUCLEOTIDE SEQUENCE</scope>
    <source>
        <strain evidence="2">JUR4</strain>
    </source>
</reference>
<dbReference type="Pfam" id="PF13466">
    <property type="entry name" value="STAS_2"/>
    <property type="match status" value="1"/>
</dbReference>
<dbReference type="InterPro" id="IPR058548">
    <property type="entry name" value="MlaB-like_STAS"/>
</dbReference>
<dbReference type="Proteomes" id="UP000647424">
    <property type="component" value="Unassembled WGS sequence"/>
</dbReference>
<sequence length="81" mass="8645">MHPQAKACRDGWVQSMRAAPVGAAWQLDASALTQFDSSALAVLLACRREALALGQAFEVRHIPAKLQELAALYGVKALLGD</sequence>
<evidence type="ECO:0000313" key="2">
    <source>
        <dbReference type="EMBL" id="MBD8049448.1"/>
    </source>
</evidence>
<dbReference type="EMBL" id="JACYFT010000001">
    <property type="protein sequence ID" value="MBD8049448.1"/>
    <property type="molecule type" value="Genomic_DNA"/>
</dbReference>
<feature type="domain" description="MlaB-like STAS" evidence="1">
    <location>
        <begin position="8"/>
        <end position="75"/>
    </location>
</feature>
<accession>A0A927IKB6</accession>
<dbReference type="InterPro" id="IPR036513">
    <property type="entry name" value="STAS_dom_sf"/>
</dbReference>
<dbReference type="Gene3D" id="3.30.750.24">
    <property type="entry name" value="STAS domain"/>
    <property type="match status" value="1"/>
</dbReference>
<comment type="caution">
    <text evidence="2">The sequence shown here is derived from an EMBL/GenBank/DDBJ whole genome shotgun (WGS) entry which is preliminary data.</text>
</comment>
<organism evidence="2 3">
    <name type="scientific">Limnohabitans radicicola</name>
    <dbReference type="NCBI Taxonomy" id="2771427"/>
    <lineage>
        <taxon>Bacteria</taxon>
        <taxon>Pseudomonadati</taxon>
        <taxon>Pseudomonadota</taxon>
        <taxon>Betaproteobacteria</taxon>
        <taxon>Burkholderiales</taxon>
        <taxon>Comamonadaceae</taxon>
        <taxon>Limnohabitans</taxon>
    </lineage>
</organism>
<evidence type="ECO:0000259" key="1">
    <source>
        <dbReference type="Pfam" id="PF13466"/>
    </source>
</evidence>
<dbReference type="AlphaFoldDB" id="A0A927IKB6"/>
<proteinExistence type="predicted"/>
<keyword evidence="3" id="KW-1185">Reference proteome</keyword>
<dbReference type="SUPFAM" id="SSF52091">
    <property type="entry name" value="SpoIIaa-like"/>
    <property type="match status" value="1"/>
</dbReference>
<protein>
    <submittedName>
        <fullName evidence="2">STAS domain-containing protein</fullName>
    </submittedName>
</protein>
<gene>
    <name evidence="2" type="ORF">IC609_02755</name>
</gene>